<dbReference type="InterPro" id="IPR052042">
    <property type="entry name" value="Tail_sheath_structural"/>
</dbReference>
<dbReference type="PANTHER" id="PTHR35861">
    <property type="match status" value="1"/>
</dbReference>
<feature type="domain" description="Tail sheath protein subtilisin-like" evidence="2">
    <location>
        <begin position="271"/>
        <end position="424"/>
    </location>
</feature>
<dbReference type="InterPro" id="IPR020287">
    <property type="entry name" value="Tail_sheath_C"/>
</dbReference>
<dbReference type="Pfam" id="PF04984">
    <property type="entry name" value="Phage_sheath_1"/>
    <property type="match status" value="1"/>
</dbReference>
<dbReference type="EMBL" id="JBITYG010000002">
    <property type="protein sequence ID" value="MFI9100902.1"/>
    <property type="molecule type" value="Genomic_DNA"/>
</dbReference>
<protein>
    <submittedName>
        <fullName evidence="4">Phage tail sheath family protein</fullName>
    </submittedName>
</protein>
<dbReference type="RefSeq" id="WP_399646660.1">
    <property type="nucleotide sequence ID" value="NZ_JBITYG010000002.1"/>
</dbReference>
<keyword evidence="5" id="KW-1185">Reference proteome</keyword>
<evidence type="ECO:0000259" key="3">
    <source>
        <dbReference type="Pfam" id="PF17482"/>
    </source>
</evidence>
<dbReference type="Gene3D" id="3.40.50.11780">
    <property type="match status" value="2"/>
</dbReference>
<dbReference type="PANTHER" id="PTHR35861:SF1">
    <property type="entry name" value="PHAGE TAIL SHEATH PROTEIN"/>
    <property type="match status" value="1"/>
</dbReference>
<dbReference type="Pfam" id="PF17482">
    <property type="entry name" value="Phage_sheath_1C"/>
    <property type="match status" value="1"/>
</dbReference>
<comment type="caution">
    <text evidence="4">The sequence shown here is derived from an EMBL/GenBank/DDBJ whole genome shotgun (WGS) entry which is preliminary data.</text>
</comment>
<name>A0ABW8C4S7_9ACTN</name>
<accession>A0ABW8C4S7</accession>
<gene>
    <name evidence="4" type="ORF">ACIGXA_10265</name>
</gene>
<dbReference type="Proteomes" id="UP001614394">
    <property type="component" value="Unassembled WGS sequence"/>
</dbReference>
<dbReference type="InterPro" id="IPR035089">
    <property type="entry name" value="Phage_sheath_subtilisin"/>
</dbReference>
<evidence type="ECO:0000256" key="1">
    <source>
        <dbReference type="ARBA" id="ARBA00008005"/>
    </source>
</evidence>
<evidence type="ECO:0000313" key="4">
    <source>
        <dbReference type="EMBL" id="MFI9100902.1"/>
    </source>
</evidence>
<proteinExistence type="inferred from homology"/>
<evidence type="ECO:0000313" key="5">
    <source>
        <dbReference type="Proteomes" id="UP001614394"/>
    </source>
</evidence>
<evidence type="ECO:0000259" key="2">
    <source>
        <dbReference type="Pfam" id="PF04984"/>
    </source>
</evidence>
<comment type="similarity">
    <text evidence="1">Belongs to the myoviridae tail sheath protein family.</text>
</comment>
<reference evidence="4 5" key="1">
    <citation type="submission" date="2024-10" db="EMBL/GenBank/DDBJ databases">
        <title>The Natural Products Discovery Center: Release of the First 8490 Sequenced Strains for Exploring Actinobacteria Biosynthetic Diversity.</title>
        <authorList>
            <person name="Kalkreuter E."/>
            <person name="Kautsar S.A."/>
            <person name="Yang D."/>
            <person name="Bader C.D."/>
            <person name="Teijaro C.N."/>
            <person name="Fluegel L."/>
            <person name="Davis C.M."/>
            <person name="Simpson J.R."/>
            <person name="Lauterbach L."/>
            <person name="Steele A.D."/>
            <person name="Gui C."/>
            <person name="Meng S."/>
            <person name="Li G."/>
            <person name="Viehrig K."/>
            <person name="Ye F."/>
            <person name="Su P."/>
            <person name="Kiefer A.F."/>
            <person name="Nichols A."/>
            <person name="Cepeda A.J."/>
            <person name="Yan W."/>
            <person name="Fan B."/>
            <person name="Jiang Y."/>
            <person name="Adhikari A."/>
            <person name="Zheng C.-J."/>
            <person name="Schuster L."/>
            <person name="Cowan T.M."/>
            <person name="Smanski M.J."/>
            <person name="Chevrette M.G."/>
            <person name="De Carvalho L.P.S."/>
            <person name="Shen B."/>
        </authorList>
    </citation>
    <scope>NUCLEOTIDE SEQUENCE [LARGE SCALE GENOMIC DNA]</scope>
    <source>
        <strain evidence="4 5">NPDC053399</strain>
    </source>
</reference>
<sequence length="542" mass="57538">MPSYLSPGVYVEEVASGSRPIEGVGTSVAAFVGLAPDGPLNEPTLVTNWTQYVASFGEFTDGYFLAHAVYGFFNNGGSAAYVVRVGGAPGGVAGAPGEGADAVGGRRGRSAVAGGTAAPAALTAGAAQALGTFKVSAVAPGESGTLSVEVTDAEGEGPAERFRLVVKDGAKPVETFDVSAKKGARNYVVTQIREHSKLITVQEAAAAAQLARPDNQTVALEAPVAAPRTPAVPDPVEAESVGIAEYLGDSSDRTGFGGLEAVDEISMVAVPDLMAAYQRGAIDLEAVKAVQLGLIAHCELMGDRLAIIDPPPGLNARQIRVWRQETSNYDSKYAALYYPWIKVFDPAGGQTRLIPPSGHIAGIWARNDSERGVHKAPANEVVRGAVDLEMQITRGEQDLLNPIGVNCIRTFPGRGIRVWGARTLSSDPAWRYLNVRRYFNYLEESILNGTQWVVFEPNDQALWARIRRNISAFLVTEWRSGALFGATPEDAYYVKCDAETNPVESVDLGRVICQIGVSPVKPAEFVIFRLAQFSGGSGELEE</sequence>
<organism evidence="4 5">
    <name type="scientific">Streptomyces fildesensis</name>
    <dbReference type="NCBI Taxonomy" id="375757"/>
    <lineage>
        <taxon>Bacteria</taxon>
        <taxon>Bacillati</taxon>
        <taxon>Actinomycetota</taxon>
        <taxon>Actinomycetes</taxon>
        <taxon>Kitasatosporales</taxon>
        <taxon>Streptomycetaceae</taxon>
        <taxon>Streptomyces</taxon>
    </lineage>
</organism>
<feature type="domain" description="Tail sheath protein C-terminal" evidence="3">
    <location>
        <begin position="425"/>
        <end position="530"/>
    </location>
</feature>